<dbReference type="Gene3D" id="2.30.42.10">
    <property type="match status" value="1"/>
</dbReference>
<keyword evidence="6" id="KW-0963">Cytoplasm</keyword>
<sequence length="1407" mass="156355">MATRRTGLSEGDGDKLKACEVSKNKDGKEQSETVSLSEDETFSWPGPKTVTLKRTSQGFGFTLRHFIVYPPESAIQFSYKDEENGNRGGKQRNRLEPMDTIFVKQVKEGGPAFEAGLCTGDRIIKVNGESVIGKTYSQVIALIQNSDTTLELSVMPKDEDILQVAYSQDAYLKGNEAYSGNARNIPEPPPICYPWLPSAPSAMAQPVEISPPDSSLSKQQTSTPVLTQPGRAYRMEIQVPPSPTDVAKSNTAVCVCNESVRTVIVPSEKVVDLLSNRNNHTGPSHRTEEVRYGVNEQTSLKTVSRTTSPPLSIPTTHLIHQPAGSRSLEPSGILLKSGNYSGHSDGISSSRSQAVEAPSVSVNHYSPNSHQHIDWKNYKTYKEYIDNRRLHIGCRTIQERLDSLRAASQSTTDYNQVVPNRTTLQGRRRSTSHDRVPQSVQIRQRSVSQERLEDSVLMKYCPRSASQGALTSPSVSFSNHRTRSWDYIEGQDETLENVNSGTPIPDSNGEKKQTYKWSGFTEQDDRRGIYERPRQQEIHKSFRGSNFTVAPSVVNSDNRRMSGRGVGSVSHWRKGIPSIMRKTFEKKPTATGTFGVRLDDCPPAHTNRYIPLIVDICCKLVEERGLEYTGIYRVPGNNAAISSMQEELNKGMADIDIQDDKWRDLNVISSLLKSFFRKLPEPLFTNDKYADFIEANRKEDPLDRLKTLKRLIHDLPEHHYETLKFLSAHLKTVAENSEKNKMEPRNLAIVFGPTLVRTSEDNMTHMVTHMPDQYKIVETLIQHHDWFFTEEGAEEPLTTVQEESTVDSQPVPNIDHLLTNIGRTGVSPGDVSDSATSDSTKSKGSWGSGKDQYSRELLVSSIFAAASRKRKKPKEKAQPSSSEDELDNVFFKKENVEQCHNDTKEESKKESETLGRKQKIIIAKENSTRKDPSTTKDEKISLGKESTPSEEPSPPHNSKHNKSPTLSCRFAILKESPRSLLAQKSSHLEETGSDSGTLLSTSSQASLARFSMKKSTSPETKHSEFLANVSTITSDYSTTSSATYLTSLDSSRLSPEVQSVAESKGDEADDERSELISEGRPVETDSESEFPVFPTALTSERLFRGKLQEVTKSSRRNSEGSELSCTEGSLTSSLDSRRQLFSSHKLIECDTLSRKKSARFKSDSGSLGDAKNEKEAPSLTKVFDVMKKGKSTGSLLTPTRGESEKQEPTWKTKIADRLKLRPRAPADDMFGVGNHKVNAETAKRKSIRRRHTLGGHRDATEISVLNFWKVHEQSGERESELSAVNRLKPKCSAQDLSISDWLARERLRTSTSDLSRGEIGDPQTENPRTREIATTNTPLSLHCNTGSSSSTLASTNRPLLSIPPQSPDQINGESFQNVSKNASSAANAQPHKLSETPGSKAEFHPCL</sequence>
<comment type="subcellular location">
    <subcellularLocation>
        <location evidence="2">Cell junction</location>
    </subcellularLocation>
    <subcellularLocation>
        <location evidence="1">Cytoplasm</location>
        <location evidence="1">Cytoskeleton</location>
    </subcellularLocation>
    <subcellularLocation>
        <location evidence="3">Cytoplasmic vesicle membrane</location>
        <topology evidence="3">Peripheral membrane protein</topology>
    </subcellularLocation>
    <subcellularLocation>
        <location evidence="4">Golgi apparatus membrane</location>
        <topology evidence="4">Peripheral membrane protein</topology>
    </subcellularLocation>
</comment>
<evidence type="ECO:0000256" key="5">
    <source>
        <dbReference type="ARBA" id="ARBA00022468"/>
    </source>
</evidence>
<dbReference type="GO" id="GO:0005856">
    <property type="term" value="C:cytoskeleton"/>
    <property type="evidence" value="ECO:0007669"/>
    <property type="project" value="UniProtKB-SubCell"/>
</dbReference>
<dbReference type="CDD" id="cd06756">
    <property type="entry name" value="PDZ_ARHGAP21_23-like"/>
    <property type="match status" value="1"/>
</dbReference>
<feature type="region of interest" description="Disordered" evidence="12">
    <location>
        <begin position="1"/>
        <end position="34"/>
    </location>
</feature>
<feature type="compositionally biased region" description="Polar residues" evidence="12">
    <location>
        <begin position="1332"/>
        <end position="1358"/>
    </location>
</feature>
<evidence type="ECO:0000256" key="7">
    <source>
        <dbReference type="ARBA" id="ARBA00022949"/>
    </source>
</evidence>
<feature type="compositionally biased region" description="Low complexity" evidence="12">
    <location>
        <begin position="993"/>
        <end position="1008"/>
    </location>
</feature>
<dbReference type="GO" id="GO:0030659">
    <property type="term" value="C:cytoplasmic vesicle membrane"/>
    <property type="evidence" value="ECO:0007669"/>
    <property type="project" value="UniProtKB-SubCell"/>
</dbReference>
<feature type="domain" description="Rho-GAP" evidence="14">
    <location>
        <begin position="596"/>
        <end position="788"/>
    </location>
</feature>
<evidence type="ECO:0000259" key="13">
    <source>
        <dbReference type="PROSITE" id="PS50106"/>
    </source>
</evidence>
<dbReference type="FunFam" id="1.10.555.10:FF:000014">
    <property type="entry name" value="Rho GTPase activating protein 21"/>
    <property type="match status" value="1"/>
</dbReference>
<dbReference type="SUPFAM" id="SSF48350">
    <property type="entry name" value="GTPase activation domain, GAP"/>
    <property type="match status" value="1"/>
</dbReference>
<dbReference type="FunFam" id="2.30.42.10:FF:000066">
    <property type="entry name" value="Rho GTPase activating protein 21"/>
    <property type="match status" value="1"/>
</dbReference>
<evidence type="ECO:0000256" key="3">
    <source>
        <dbReference type="ARBA" id="ARBA00004284"/>
    </source>
</evidence>
<feature type="compositionally biased region" description="Low complexity" evidence="12">
    <location>
        <begin position="341"/>
        <end position="352"/>
    </location>
</feature>
<evidence type="ECO:0000256" key="12">
    <source>
        <dbReference type="SAM" id="MobiDB-lite"/>
    </source>
</evidence>
<feature type="compositionally biased region" description="Polar residues" evidence="12">
    <location>
        <begin position="1367"/>
        <end position="1380"/>
    </location>
</feature>
<dbReference type="Gene3D" id="1.10.555.10">
    <property type="entry name" value="Rho GTPase activation protein"/>
    <property type="match status" value="1"/>
</dbReference>
<dbReference type="PANTHER" id="PTHR23175">
    <property type="entry name" value="PDZ DOMAIN-CONTAINING PROTEIN"/>
    <property type="match status" value="1"/>
</dbReference>
<dbReference type="PANTHER" id="PTHR23175:SF16">
    <property type="entry name" value="RHO GTPASE-ACTIVATING PROTEIN 21"/>
    <property type="match status" value="1"/>
</dbReference>
<dbReference type="Proteomes" id="UP000236370">
    <property type="component" value="Unassembled WGS sequence"/>
</dbReference>
<dbReference type="GO" id="GO:0070161">
    <property type="term" value="C:anchoring junction"/>
    <property type="evidence" value="ECO:0007669"/>
    <property type="project" value="UniProtKB-SubCell"/>
</dbReference>
<feature type="region of interest" description="Disordered" evidence="12">
    <location>
        <begin position="1047"/>
        <end position="1091"/>
    </location>
</feature>
<evidence type="ECO:0000313" key="16">
    <source>
        <dbReference type="Proteomes" id="UP000236370"/>
    </source>
</evidence>
<feature type="region of interest" description="Disordered" evidence="12">
    <location>
        <begin position="797"/>
        <end position="850"/>
    </location>
</feature>
<keyword evidence="7" id="KW-0965">Cell junction</keyword>
<keyword evidence="11" id="KW-0968">Cytoplasmic vesicle</keyword>
<keyword evidence="5" id="KW-0343">GTPase activation</keyword>
<evidence type="ECO:0000256" key="4">
    <source>
        <dbReference type="ARBA" id="ARBA00004395"/>
    </source>
</evidence>
<evidence type="ECO:0000256" key="10">
    <source>
        <dbReference type="ARBA" id="ARBA00023212"/>
    </source>
</evidence>
<dbReference type="InterPro" id="IPR041489">
    <property type="entry name" value="PDZ_6"/>
</dbReference>
<keyword evidence="8" id="KW-0333">Golgi apparatus</keyword>
<dbReference type="GO" id="GO:0005096">
    <property type="term" value="F:GTPase activator activity"/>
    <property type="evidence" value="ECO:0007669"/>
    <property type="project" value="UniProtKB-KW"/>
</dbReference>
<evidence type="ECO:0000256" key="11">
    <source>
        <dbReference type="ARBA" id="ARBA00023329"/>
    </source>
</evidence>
<feature type="region of interest" description="Disordered" evidence="12">
    <location>
        <begin position="867"/>
        <end position="1024"/>
    </location>
</feature>
<dbReference type="InterPro" id="IPR008936">
    <property type="entry name" value="Rho_GTPase_activation_prot"/>
</dbReference>
<keyword evidence="9" id="KW-0472">Membrane</keyword>
<dbReference type="InterPro" id="IPR000198">
    <property type="entry name" value="RhoGAP_dom"/>
</dbReference>
<dbReference type="GO" id="GO:0007165">
    <property type="term" value="P:signal transduction"/>
    <property type="evidence" value="ECO:0007669"/>
    <property type="project" value="InterPro"/>
</dbReference>
<keyword evidence="10" id="KW-0206">Cytoskeleton</keyword>
<dbReference type="InterPro" id="IPR001478">
    <property type="entry name" value="PDZ"/>
</dbReference>
<feature type="compositionally biased region" description="Polar residues" evidence="12">
    <location>
        <begin position="1120"/>
        <end position="1134"/>
    </location>
</feature>
<dbReference type="SUPFAM" id="SSF50156">
    <property type="entry name" value="PDZ domain-like"/>
    <property type="match status" value="1"/>
</dbReference>
<comment type="caution">
    <text evidence="15">The sequence shown here is derived from an EMBL/GenBank/DDBJ whole genome shotgun (WGS) entry which is preliminary data.</text>
</comment>
<feature type="compositionally biased region" description="Basic and acidic residues" evidence="12">
    <location>
        <begin position="890"/>
        <end position="915"/>
    </location>
</feature>
<feature type="region of interest" description="Disordered" evidence="12">
    <location>
        <begin position="421"/>
        <end position="447"/>
    </location>
</feature>
<feature type="compositionally biased region" description="Polar residues" evidence="12">
    <location>
        <begin position="798"/>
        <end position="811"/>
    </location>
</feature>
<proteinExistence type="predicted"/>
<feature type="compositionally biased region" description="Basic and acidic residues" evidence="12">
    <location>
        <begin position="12"/>
        <end position="31"/>
    </location>
</feature>
<feature type="compositionally biased region" description="Low complexity" evidence="12">
    <location>
        <begin position="437"/>
        <end position="447"/>
    </location>
</feature>
<gene>
    <name evidence="15" type="ORF">CK820_G0018934</name>
</gene>
<feature type="compositionally biased region" description="Basic and acidic residues" evidence="12">
    <location>
        <begin position="1073"/>
        <end position="1083"/>
    </location>
</feature>
<dbReference type="Pfam" id="PF17820">
    <property type="entry name" value="PDZ_6"/>
    <property type="match status" value="1"/>
</dbReference>
<organism evidence="15 16">
    <name type="scientific">Pan troglodytes</name>
    <name type="common">Chimpanzee</name>
    <dbReference type="NCBI Taxonomy" id="9598"/>
    <lineage>
        <taxon>Eukaryota</taxon>
        <taxon>Metazoa</taxon>
        <taxon>Chordata</taxon>
        <taxon>Craniata</taxon>
        <taxon>Vertebrata</taxon>
        <taxon>Euteleostomi</taxon>
        <taxon>Mammalia</taxon>
        <taxon>Eutheria</taxon>
        <taxon>Euarchontoglires</taxon>
        <taxon>Primates</taxon>
        <taxon>Haplorrhini</taxon>
        <taxon>Catarrhini</taxon>
        <taxon>Hominidae</taxon>
        <taxon>Pan</taxon>
    </lineage>
</organism>
<dbReference type="PROSITE" id="PS50106">
    <property type="entry name" value="PDZ"/>
    <property type="match status" value="1"/>
</dbReference>
<feature type="compositionally biased region" description="Basic and acidic residues" evidence="12">
    <location>
        <begin position="926"/>
        <end position="942"/>
    </location>
</feature>
<feature type="compositionally biased region" description="Polar residues" evidence="12">
    <location>
        <begin position="1052"/>
        <end position="1061"/>
    </location>
</feature>
<feature type="region of interest" description="Disordered" evidence="12">
    <location>
        <begin position="1310"/>
        <end position="1407"/>
    </location>
</feature>
<dbReference type="CDD" id="cd04395">
    <property type="entry name" value="RhoGAP_ARHGAP21"/>
    <property type="match status" value="1"/>
</dbReference>
<evidence type="ECO:0000256" key="1">
    <source>
        <dbReference type="ARBA" id="ARBA00004245"/>
    </source>
</evidence>
<dbReference type="EMBL" id="NBAG03000250">
    <property type="protein sequence ID" value="PNI61098.1"/>
    <property type="molecule type" value="Genomic_DNA"/>
</dbReference>
<dbReference type="SMART" id="SM00228">
    <property type="entry name" value="PDZ"/>
    <property type="match status" value="1"/>
</dbReference>
<name>A0A2J8MNM3_PANTR</name>
<dbReference type="Pfam" id="PF00620">
    <property type="entry name" value="RhoGAP"/>
    <property type="match status" value="1"/>
</dbReference>
<dbReference type="PROSITE" id="PS50238">
    <property type="entry name" value="RHOGAP"/>
    <property type="match status" value="1"/>
</dbReference>
<feature type="region of interest" description="Disordered" evidence="12">
    <location>
        <begin position="1107"/>
        <end position="1134"/>
    </location>
</feature>
<evidence type="ECO:0000313" key="15">
    <source>
        <dbReference type="EMBL" id="PNI61098.1"/>
    </source>
</evidence>
<feature type="compositionally biased region" description="Low complexity" evidence="12">
    <location>
        <begin position="832"/>
        <end position="850"/>
    </location>
</feature>
<evidence type="ECO:0000259" key="14">
    <source>
        <dbReference type="PROSITE" id="PS50238"/>
    </source>
</evidence>
<evidence type="ECO:0000256" key="2">
    <source>
        <dbReference type="ARBA" id="ARBA00004282"/>
    </source>
</evidence>
<protein>
    <submittedName>
        <fullName evidence="15">ARHGAP21 isoform 7</fullName>
    </submittedName>
</protein>
<reference evidence="15 16" key="1">
    <citation type="submission" date="2017-12" db="EMBL/GenBank/DDBJ databases">
        <title>High-resolution comparative analysis of great ape genomes.</title>
        <authorList>
            <person name="Pollen A."/>
            <person name="Hastie A."/>
            <person name="Hormozdiari F."/>
            <person name="Dougherty M."/>
            <person name="Liu R."/>
            <person name="Chaisson M."/>
            <person name="Hoppe E."/>
            <person name="Hill C."/>
            <person name="Pang A."/>
            <person name="Hillier L."/>
            <person name="Baker C."/>
            <person name="Armstrong J."/>
            <person name="Shendure J."/>
            <person name="Paten B."/>
            <person name="Wilson R."/>
            <person name="Chao H."/>
            <person name="Schneider V."/>
            <person name="Ventura M."/>
            <person name="Kronenberg Z."/>
            <person name="Murali S."/>
            <person name="Gordon D."/>
            <person name="Cantsilieris S."/>
            <person name="Munson K."/>
            <person name="Nelson B."/>
            <person name="Raja A."/>
            <person name="Underwood J."/>
            <person name="Diekhans M."/>
            <person name="Fiddes I."/>
            <person name="Haussler D."/>
            <person name="Eichler E."/>
        </authorList>
    </citation>
    <scope>NUCLEOTIDE SEQUENCE [LARGE SCALE GENOMIC DNA]</scope>
    <source>
        <strain evidence="15">Yerkes chimp pedigree #C0471</strain>
    </source>
</reference>
<evidence type="ECO:0000256" key="6">
    <source>
        <dbReference type="ARBA" id="ARBA00022490"/>
    </source>
</evidence>
<accession>A0A2J8MNM3</accession>
<evidence type="ECO:0000256" key="9">
    <source>
        <dbReference type="ARBA" id="ARBA00023136"/>
    </source>
</evidence>
<feature type="domain" description="PDZ" evidence="13">
    <location>
        <begin position="49"/>
        <end position="158"/>
    </location>
</feature>
<dbReference type="GO" id="GO:0000139">
    <property type="term" value="C:Golgi membrane"/>
    <property type="evidence" value="ECO:0007669"/>
    <property type="project" value="UniProtKB-SubCell"/>
</dbReference>
<evidence type="ECO:0000256" key="8">
    <source>
        <dbReference type="ARBA" id="ARBA00023034"/>
    </source>
</evidence>
<feature type="region of interest" description="Disordered" evidence="12">
    <location>
        <begin position="321"/>
        <end position="355"/>
    </location>
</feature>
<dbReference type="InterPro" id="IPR036034">
    <property type="entry name" value="PDZ_sf"/>
</dbReference>
<dbReference type="SMART" id="SM00324">
    <property type="entry name" value="RhoGAP"/>
    <property type="match status" value="1"/>
</dbReference>